<keyword evidence="1" id="KW-0812">Transmembrane</keyword>
<dbReference type="KEGG" id="dpl:KGM_207277"/>
<dbReference type="AlphaFoldDB" id="A0A212F5U6"/>
<organism evidence="2 3">
    <name type="scientific">Danaus plexippus plexippus</name>
    <dbReference type="NCBI Taxonomy" id="278856"/>
    <lineage>
        <taxon>Eukaryota</taxon>
        <taxon>Metazoa</taxon>
        <taxon>Ecdysozoa</taxon>
        <taxon>Arthropoda</taxon>
        <taxon>Hexapoda</taxon>
        <taxon>Insecta</taxon>
        <taxon>Pterygota</taxon>
        <taxon>Neoptera</taxon>
        <taxon>Endopterygota</taxon>
        <taxon>Lepidoptera</taxon>
        <taxon>Glossata</taxon>
        <taxon>Ditrysia</taxon>
        <taxon>Papilionoidea</taxon>
        <taxon>Nymphalidae</taxon>
        <taxon>Danainae</taxon>
        <taxon>Danaini</taxon>
        <taxon>Danaina</taxon>
        <taxon>Danaus</taxon>
        <taxon>Danaus</taxon>
    </lineage>
</organism>
<sequence length="126" mass="14289">MCGRTVSHQTNILIIALCYNTSVLGLILNMYYIIVTESESPGETSCKIKGLTHAEVDILESYCKERQVTYLNLKEFFEADIEGVQVLNIICGVLGYQILTQSMAIEDNYIGGRKIKVQKLVWIMYK</sequence>
<proteinExistence type="predicted"/>
<feature type="transmembrane region" description="Helical" evidence="1">
    <location>
        <begin position="12"/>
        <end position="34"/>
    </location>
</feature>
<evidence type="ECO:0000256" key="1">
    <source>
        <dbReference type="SAM" id="Phobius"/>
    </source>
</evidence>
<dbReference type="Proteomes" id="UP000007151">
    <property type="component" value="Unassembled WGS sequence"/>
</dbReference>
<comment type="caution">
    <text evidence="2">The sequence shown here is derived from an EMBL/GenBank/DDBJ whole genome shotgun (WGS) entry which is preliminary data.</text>
</comment>
<accession>A0A212F5U6</accession>
<reference evidence="2 3" key="1">
    <citation type="journal article" date="2011" name="Cell">
        <title>The monarch butterfly genome yields insights into long-distance migration.</title>
        <authorList>
            <person name="Zhan S."/>
            <person name="Merlin C."/>
            <person name="Boore J.L."/>
            <person name="Reppert S.M."/>
        </authorList>
    </citation>
    <scope>NUCLEOTIDE SEQUENCE [LARGE SCALE GENOMIC DNA]</scope>
    <source>
        <strain evidence="2">F-2</strain>
    </source>
</reference>
<evidence type="ECO:0000313" key="2">
    <source>
        <dbReference type="EMBL" id="OWR49079.1"/>
    </source>
</evidence>
<dbReference type="InParanoid" id="A0A212F5U6"/>
<dbReference type="EMBL" id="AGBW02010142">
    <property type="protein sequence ID" value="OWR49079.1"/>
    <property type="molecule type" value="Genomic_DNA"/>
</dbReference>
<name>A0A212F5U6_DANPL</name>
<keyword evidence="1" id="KW-0472">Membrane</keyword>
<keyword evidence="3" id="KW-1185">Reference proteome</keyword>
<gene>
    <name evidence="2" type="ORF">KGM_207277</name>
</gene>
<keyword evidence="1" id="KW-1133">Transmembrane helix</keyword>
<evidence type="ECO:0000313" key="3">
    <source>
        <dbReference type="Proteomes" id="UP000007151"/>
    </source>
</evidence>
<protein>
    <submittedName>
        <fullName evidence="2">Uncharacterized protein</fullName>
    </submittedName>
</protein>